<keyword evidence="2" id="KW-0812">Transmembrane</keyword>
<dbReference type="EMBL" id="ODYU01001877">
    <property type="protein sequence ID" value="SOQ38696.1"/>
    <property type="molecule type" value="Genomic_DNA"/>
</dbReference>
<feature type="chain" id="PRO_5013614839" evidence="3">
    <location>
        <begin position="35"/>
        <end position="370"/>
    </location>
</feature>
<accession>A0A2H1VD26</accession>
<feature type="compositionally biased region" description="Low complexity" evidence="1">
    <location>
        <begin position="260"/>
        <end position="271"/>
    </location>
</feature>
<reference evidence="4" key="1">
    <citation type="submission" date="2016-07" db="EMBL/GenBank/DDBJ databases">
        <authorList>
            <person name="Bretaudeau A."/>
        </authorList>
    </citation>
    <scope>NUCLEOTIDE SEQUENCE</scope>
    <source>
        <strain evidence="4">Rice</strain>
        <tissue evidence="4">Whole body</tissue>
    </source>
</reference>
<evidence type="ECO:0000313" key="4">
    <source>
        <dbReference type="EMBL" id="SOQ38696.1"/>
    </source>
</evidence>
<keyword evidence="2" id="KW-0472">Membrane</keyword>
<feature type="signal peptide" evidence="3">
    <location>
        <begin position="1"/>
        <end position="34"/>
    </location>
</feature>
<evidence type="ECO:0000256" key="2">
    <source>
        <dbReference type="SAM" id="Phobius"/>
    </source>
</evidence>
<feature type="compositionally biased region" description="Basic and acidic residues" evidence="1">
    <location>
        <begin position="224"/>
        <end position="234"/>
    </location>
</feature>
<evidence type="ECO:0000256" key="1">
    <source>
        <dbReference type="SAM" id="MobiDB-lite"/>
    </source>
</evidence>
<keyword evidence="3" id="KW-0732">Signal</keyword>
<feature type="region of interest" description="Disordered" evidence="1">
    <location>
        <begin position="166"/>
        <end position="356"/>
    </location>
</feature>
<feature type="compositionally biased region" description="Low complexity" evidence="1">
    <location>
        <begin position="290"/>
        <end position="301"/>
    </location>
</feature>
<organism evidence="4">
    <name type="scientific">Spodoptera frugiperda</name>
    <name type="common">Fall armyworm</name>
    <dbReference type="NCBI Taxonomy" id="7108"/>
    <lineage>
        <taxon>Eukaryota</taxon>
        <taxon>Metazoa</taxon>
        <taxon>Ecdysozoa</taxon>
        <taxon>Arthropoda</taxon>
        <taxon>Hexapoda</taxon>
        <taxon>Insecta</taxon>
        <taxon>Pterygota</taxon>
        <taxon>Neoptera</taxon>
        <taxon>Endopterygota</taxon>
        <taxon>Lepidoptera</taxon>
        <taxon>Glossata</taxon>
        <taxon>Ditrysia</taxon>
        <taxon>Noctuoidea</taxon>
        <taxon>Noctuidae</taxon>
        <taxon>Amphipyrinae</taxon>
        <taxon>Spodoptera</taxon>
    </lineage>
</organism>
<keyword evidence="2" id="KW-1133">Transmembrane helix</keyword>
<gene>
    <name evidence="4" type="ORF">SFRICE_002913</name>
</gene>
<feature type="transmembrane region" description="Helical" evidence="2">
    <location>
        <begin position="122"/>
        <end position="148"/>
    </location>
</feature>
<evidence type="ECO:0000256" key="3">
    <source>
        <dbReference type="SAM" id="SignalP"/>
    </source>
</evidence>
<proteinExistence type="predicted"/>
<sequence length="370" mass="40390">MIASYPFREFEAGPACCGRVLVLCVAVALIPVRAQPSFCSEDHQCPDGHYCERENKINECRECLSCEDLMREPPAPSASKQCIKSVADCGDCINNLVVDRRADVNSKCVPPETSEMQSTPSYVWIFIGIGVLLLIALFVGIIAYLVIFKTPDYDNQSRTVTARITATAPEAPPPYNPLPQSLPYHSPVYSDKDTAYSEDEQFIKRPLPRPQDSRVSDGNQAARVYDKPIYERDIPPPSPETPVPEYTEPMTLPDPEEDTMPSPWMPSTTPSNGDVPYAAPETGGGDADGSSSNLPALLAAARDTTLVEHPAAKKRCIRQDSLNNRNRDSGSCGDSSHNSFPRSPSPSQGQGGPPYSFIAQINVVQINNTK</sequence>
<dbReference type="AlphaFoldDB" id="A0A2H1VD26"/>
<protein>
    <submittedName>
        <fullName evidence="4">SFRICE_002913</fullName>
    </submittedName>
</protein>
<name>A0A2H1VD26_SPOFR</name>
<feature type="compositionally biased region" description="Low complexity" evidence="1">
    <location>
        <begin position="339"/>
        <end position="356"/>
    </location>
</feature>